<evidence type="ECO:0000256" key="4">
    <source>
        <dbReference type="ARBA" id="ARBA00022692"/>
    </source>
</evidence>
<keyword evidence="4 7" id="KW-0812">Transmembrane</keyword>
<evidence type="ECO:0000313" key="9">
    <source>
        <dbReference type="Proteomes" id="UP000276345"/>
    </source>
</evidence>
<feature type="transmembrane region" description="Helical" evidence="7">
    <location>
        <begin position="141"/>
        <end position="161"/>
    </location>
</feature>
<proteinExistence type="inferred from homology"/>
<gene>
    <name evidence="8" type="primary">yjcD</name>
    <name evidence="8" type="ORF">NCTC7406_04868</name>
</gene>
<comment type="subcellular location">
    <subcellularLocation>
        <location evidence="1">Membrane</location>
        <topology evidence="1">Multi-pass membrane protein</topology>
    </subcellularLocation>
</comment>
<dbReference type="InterPro" id="IPR006043">
    <property type="entry name" value="NCS2"/>
</dbReference>
<evidence type="ECO:0000256" key="5">
    <source>
        <dbReference type="ARBA" id="ARBA00022989"/>
    </source>
</evidence>
<evidence type="ECO:0000313" key="8">
    <source>
        <dbReference type="EMBL" id="VEA09616.1"/>
    </source>
</evidence>
<dbReference type="Pfam" id="PF00860">
    <property type="entry name" value="Xan_ur_permease"/>
    <property type="match status" value="1"/>
</dbReference>
<evidence type="ECO:0000256" key="6">
    <source>
        <dbReference type="ARBA" id="ARBA00023136"/>
    </source>
</evidence>
<keyword evidence="3" id="KW-0813">Transport</keyword>
<comment type="similarity">
    <text evidence="2">Belongs to the nucleobase:cation symporter-2 (NCS2) (TC 2.A.40) family. Azg-like subfamily.</text>
</comment>
<evidence type="ECO:0000256" key="7">
    <source>
        <dbReference type="SAM" id="Phobius"/>
    </source>
</evidence>
<dbReference type="GO" id="GO:0015208">
    <property type="term" value="F:guanine transmembrane transporter activity"/>
    <property type="evidence" value="ECO:0007669"/>
    <property type="project" value="TreeGrafter"/>
</dbReference>
<dbReference type="Proteomes" id="UP000276345">
    <property type="component" value="Chromosome"/>
</dbReference>
<keyword evidence="6 7" id="KW-0472">Membrane</keyword>
<dbReference type="InterPro" id="IPR045018">
    <property type="entry name" value="Azg-like"/>
</dbReference>
<keyword evidence="5 7" id="KW-1133">Transmembrane helix</keyword>
<dbReference type="PANTHER" id="PTHR43337:SF5">
    <property type="entry name" value="GUANINE_HYPOXANTHINE PERMEASE GHXP"/>
    <property type="match status" value="1"/>
</dbReference>
<dbReference type="GO" id="GO:0005886">
    <property type="term" value="C:plasma membrane"/>
    <property type="evidence" value="ECO:0007669"/>
    <property type="project" value="TreeGrafter"/>
</dbReference>
<sequence length="589" mass="62044">MSTPSARTGGSLDAWFKISQRGSTVRQEVVAGLTTFLAMVYSVIVVPGMLGKAGFPPAAVFVATCLVAGVGSIVMGLWANLPLAIGCAISLTAFTAFSLVLGQHISVPVALGAVFLMGVLFTIISATGIRSWILRNLPQGVAHGTGIGIGLFLLLIAANGVGLVIKNPLDGLPVALGDFDTFPVIMSLVGLAVILGLEKLKVPGGILLTIIGISIVGLLFDPNVHFSGIFAMPSLSDENGNSLIGSLDIMGALNPVVLPSVLALVMTAVFDATGTIRAVAGQANLLDKDGQIIDGGKALTTDSLSSVFSGLVGAAPAAVYIESAAGTAAGGKTGLTAITVGVLFLLILFLSPLSYLVPVYATAPALMYVGLLMLSNVAKIDFADFVDAMAGLVTAVFIVLTCNIVTGIMIGFATLVVGRLVSGEWRKLNIGTVVIAVALVAFMPAAGLSSSAFILKNGRLWPPVFIFRTHHVTFCVNLKKVKPRHDAFLHHKKHRKQGTHGNFLHNTHHDPCGLAVGGIYACITLPASFTPYADRRWRAVGVADVWFCMWNSTRNSSWCCLFRRCCLRMAGRRRPVNFLSMDERFSGWR</sequence>
<feature type="transmembrane region" description="Helical" evidence="7">
    <location>
        <begin position="390"/>
        <end position="418"/>
    </location>
</feature>
<feature type="transmembrane region" description="Helical" evidence="7">
    <location>
        <begin position="81"/>
        <end position="101"/>
    </location>
</feature>
<organism evidence="8 9">
    <name type="scientific">Salmonella enterica subsp. enterica serovar Sanjuan</name>
    <dbReference type="NCBI Taxonomy" id="1160765"/>
    <lineage>
        <taxon>Bacteria</taxon>
        <taxon>Pseudomonadati</taxon>
        <taxon>Pseudomonadota</taxon>
        <taxon>Gammaproteobacteria</taxon>
        <taxon>Enterobacterales</taxon>
        <taxon>Enterobacteriaceae</taxon>
        <taxon>Salmonella</taxon>
    </lineage>
</organism>
<evidence type="ECO:0000256" key="2">
    <source>
        <dbReference type="ARBA" id="ARBA00005697"/>
    </source>
</evidence>
<reference evidence="8 9" key="1">
    <citation type="submission" date="2018-12" db="EMBL/GenBank/DDBJ databases">
        <authorList>
            <consortium name="Pathogen Informatics"/>
        </authorList>
    </citation>
    <scope>NUCLEOTIDE SEQUENCE [LARGE SCALE GENOMIC DNA]</scope>
    <source>
        <strain evidence="8 9">NCTC7406</strain>
    </source>
</reference>
<feature type="transmembrane region" description="Helical" evidence="7">
    <location>
        <begin position="359"/>
        <end position="378"/>
    </location>
</feature>
<feature type="transmembrane region" description="Helical" evidence="7">
    <location>
        <begin position="430"/>
        <end position="455"/>
    </location>
</feature>
<evidence type="ECO:0000256" key="1">
    <source>
        <dbReference type="ARBA" id="ARBA00004141"/>
    </source>
</evidence>
<feature type="transmembrane region" description="Helical" evidence="7">
    <location>
        <begin position="107"/>
        <end position="129"/>
    </location>
</feature>
<name>A0A447P249_SALET</name>
<feature type="transmembrane region" description="Helical" evidence="7">
    <location>
        <begin position="181"/>
        <end position="197"/>
    </location>
</feature>
<feature type="transmembrane region" description="Helical" evidence="7">
    <location>
        <begin position="333"/>
        <end position="353"/>
    </location>
</feature>
<feature type="transmembrane region" description="Helical" evidence="7">
    <location>
        <begin position="29"/>
        <end position="49"/>
    </location>
</feature>
<protein>
    <submittedName>
        <fullName evidence="8">Permease</fullName>
    </submittedName>
</protein>
<accession>A0A447P249</accession>
<dbReference type="AlphaFoldDB" id="A0A447P249"/>
<feature type="transmembrane region" description="Helical" evidence="7">
    <location>
        <begin position="204"/>
        <end position="220"/>
    </location>
</feature>
<dbReference type="EMBL" id="LR134142">
    <property type="protein sequence ID" value="VEA09616.1"/>
    <property type="molecule type" value="Genomic_DNA"/>
</dbReference>
<evidence type="ECO:0000256" key="3">
    <source>
        <dbReference type="ARBA" id="ARBA00022448"/>
    </source>
</evidence>
<feature type="transmembrane region" description="Helical" evidence="7">
    <location>
        <begin position="55"/>
        <end position="74"/>
    </location>
</feature>
<dbReference type="PANTHER" id="PTHR43337">
    <property type="entry name" value="XANTHINE/URACIL PERMEASE C887.17-RELATED"/>
    <property type="match status" value="1"/>
</dbReference>